<accession>A0A1W1VRR2</accession>
<organism evidence="3 4">
    <name type="scientific">Desulfonispora thiosulfatigenes DSM 11270</name>
    <dbReference type="NCBI Taxonomy" id="656914"/>
    <lineage>
        <taxon>Bacteria</taxon>
        <taxon>Bacillati</taxon>
        <taxon>Bacillota</taxon>
        <taxon>Clostridia</taxon>
        <taxon>Eubacteriales</taxon>
        <taxon>Peptococcaceae</taxon>
        <taxon>Desulfonispora</taxon>
    </lineage>
</organism>
<reference evidence="3 4" key="1">
    <citation type="submission" date="2017-04" db="EMBL/GenBank/DDBJ databases">
        <authorList>
            <person name="Afonso C.L."/>
            <person name="Miller P.J."/>
            <person name="Scott M.A."/>
            <person name="Spackman E."/>
            <person name="Goraichik I."/>
            <person name="Dimitrov K.M."/>
            <person name="Suarez D.L."/>
            <person name="Swayne D.E."/>
        </authorList>
    </citation>
    <scope>NUCLEOTIDE SEQUENCE [LARGE SCALE GENOMIC DNA]</scope>
    <source>
        <strain evidence="3 4">DSM 11270</strain>
    </source>
</reference>
<name>A0A1W1VRR2_DESTI</name>
<keyword evidence="4" id="KW-1185">Reference proteome</keyword>
<proteinExistence type="predicted"/>
<feature type="transmembrane region" description="Helical" evidence="1">
    <location>
        <begin position="181"/>
        <end position="201"/>
    </location>
</feature>
<dbReference type="Pfam" id="PF07885">
    <property type="entry name" value="Ion_trans_2"/>
    <property type="match status" value="1"/>
</dbReference>
<keyword evidence="1" id="KW-0812">Transmembrane</keyword>
<feature type="transmembrane region" description="Helical" evidence="1">
    <location>
        <begin position="6"/>
        <end position="22"/>
    </location>
</feature>
<keyword evidence="1" id="KW-1133">Transmembrane helix</keyword>
<evidence type="ECO:0000313" key="4">
    <source>
        <dbReference type="Proteomes" id="UP000192731"/>
    </source>
</evidence>
<feature type="domain" description="Potassium channel" evidence="2">
    <location>
        <begin position="115"/>
        <end position="204"/>
    </location>
</feature>
<dbReference type="AlphaFoldDB" id="A0A1W1VRR2"/>
<feature type="transmembrane region" description="Helical" evidence="1">
    <location>
        <begin position="148"/>
        <end position="169"/>
    </location>
</feature>
<evidence type="ECO:0000313" key="3">
    <source>
        <dbReference type="EMBL" id="SMB96065.1"/>
    </source>
</evidence>
<feature type="transmembrane region" description="Helical" evidence="1">
    <location>
        <begin position="63"/>
        <end position="83"/>
    </location>
</feature>
<evidence type="ECO:0000259" key="2">
    <source>
        <dbReference type="Pfam" id="PF07885"/>
    </source>
</evidence>
<dbReference type="EMBL" id="FWWT01000023">
    <property type="protein sequence ID" value="SMB96065.1"/>
    <property type="molecule type" value="Genomic_DNA"/>
</dbReference>
<dbReference type="SUPFAM" id="SSF81324">
    <property type="entry name" value="Voltage-gated potassium channels"/>
    <property type="match status" value="1"/>
</dbReference>
<sequence>MIELIFIINLLIVLIIFLLLFKSKLWYSSFPFQLILFILPSLVGFLLLIVLISFFNIQTIKTFTHYIHIYTSIILLILIPQFYKLSWIKLIQMRNKLSSEHRKIIFAAFLMMVMIVGMVFIFAIYFYWFSHIGNNQGLLSGLHNYENIRLLFTTSVYFSFVTYFTLGYGDLVPYGFWMKSFVFLECIMSILNTGLMFIYVYNFLFNNFTEPNDKTHPHKQSNNM</sequence>
<dbReference type="Gene3D" id="1.10.287.70">
    <property type="match status" value="1"/>
</dbReference>
<gene>
    <name evidence="3" type="ORF">SAMN00017405_1451</name>
</gene>
<feature type="transmembrane region" description="Helical" evidence="1">
    <location>
        <begin position="104"/>
        <end position="128"/>
    </location>
</feature>
<dbReference type="InterPro" id="IPR013099">
    <property type="entry name" value="K_chnl_dom"/>
</dbReference>
<protein>
    <submittedName>
        <fullName evidence="3">Ion channel</fullName>
    </submittedName>
</protein>
<keyword evidence="1" id="KW-0472">Membrane</keyword>
<feature type="transmembrane region" description="Helical" evidence="1">
    <location>
        <begin position="34"/>
        <end position="57"/>
    </location>
</feature>
<evidence type="ECO:0000256" key="1">
    <source>
        <dbReference type="SAM" id="Phobius"/>
    </source>
</evidence>
<dbReference type="Proteomes" id="UP000192731">
    <property type="component" value="Unassembled WGS sequence"/>
</dbReference>